<evidence type="ECO:0000313" key="3">
    <source>
        <dbReference type="Proteomes" id="UP001153636"/>
    </source>
</evidence>
<gene>
    <name evidence="2" type="ORF">PSYICH_LOCUS15498</name>
</gene>
<feature type="chain" id="PRO_5040356969" evidence="1">
    <location>
        <begin position="24"/>
        <end position="162"/>
    </location>
</feature>
<dbReference type="EMBL" id="OV651821">
    <property type="protein sequence ID" value="CAH1115308.1"/>
    <property type="molecule type" value="Genomic_DNA"/>
</dbReference>
<name>A0A9P0DEK6_9CUCU</name>
<feature type="signal peptide" evidence="1">
    <location>
        <begin position="1"/>
        <end position="23"/>
    </location>
</feature>
<sequence length="162" mass="18712">MSFFNRYLYQVVFCVLFLNQISVIVNQCMNNEFSMSDEEDNGILSKYLEKLEFYSGLSNIKPSIIVNCQIPQCVVNSQGSAIWEARLTFYTPFIMNSSRNARSRTLDGCLCHSRNKNEFQNCMQEVRNIMSAQLDTSLLDEFRKRVEMNGCSGYAENCLQQT</sequence>
<accession>A0A9P0DEK6</accession>
<protein>
    <submittedName>
        <fullName evidence="2">Uncharacterized protein</fullName>
    </submittedName>
</protein>
<dbReference type="OrthoDB" id="6759257at2759"/>
<keyword evidence="3" id="KW-1185">Reference proteome</keyword>
<organism evidence="2 3">
    <name type="scientific">Psylliodes chrysocephalus</name>
    <dbReference type="NCBI Taxonomy" id="3402493"/>
    <lineage>
        <taxon>Eukaryota</taxon>
        <taxon>Metazoa</taxon>
        <taxon>Ecdysozoa</taxon>
        <taxon>Arthropoda</taxon>
        <taxon>Hexapoda</taxon>
        <taxon>Insecta</taxon>
        <taxon>Pterygota</taxon>
        <taxon>Neoptera</taxon>
        <taxon>Endopterygota</taxon>
        <taxon>Coleoptera</taxon>
        <taxon>Polyphaga</taxon>
        <taxon>Cucujiformia</taxon>
        <taxon>Chrysomeloidea</taxon>
        <taxon>Chrysomelidae</taxon>
        <taxon>Galerucinae</taxon>
        <taxon>Alticini</taxon>
        <taxon>Psylliodes</taxon>
    </lineage>
</organism>
<keyword evidence="1" id="KW-0732">Signal</keyword>
<dbReference type="Proteomes" id="UP001153636">
    <property type="component" value="Chromosome 9"/>
</dbReference>
<evidence type="ECO:0000313" key="2">
    <source>
        <dbReference type="EMBL" id="CAH1115308.1"/>
    </source>
</evidence>
<dbReference type="AlphaFoldDB" id="A0A9P0DEK6"/>
<proteinExistence type="predicted"/>
<evidence type="ECO:0000256" key="1">
    <source>
        <dbReference type="SAM" id="SignalP"/>
    </source>
</evidence>
<reference evidence="2" key="1">
    <citation type="submission" date="2022-01" db="EMBL/GenBank/DDBJ databases">
        <authorList>
            <person name="King R."/>
        </authorList>
    </citation>
    <scope>NUCLEOTIDE SEQUENCE</scope>
</reference>